<sequence length="97" mass="11192">MHQSIFIAQNDQQENLLRSSKVRTRDTENFLCSGNYPPSNSSLFGKGRICMAVRNPPRRLGNFVPLRMEGVRAIHHRHTRGWSQISKKERAESNTIE</sequence>
<feature type="region of interest" description="Disordered" evidence="1">
    <location>
        <begin position="78"/>
        <end position="97"/>
    </location>
</feature>
<evidence type="ECO:0008006" key="4">
    <source>
        <dbReference type="Google" id="ProtNLM"/>
    </source>
</evidence>
<keyword evidence="3" id="KW-1185">Reference proteome</keyword>
<evidence type="ECO:0000313" key="2">
    <source>
        <dbReference type="EMBL" id="GIX74685.1"/>
    </source>
</evidence>
<proteinExistence type="predicted"/>
<accession>A0AAV4MRV6</accession>
<comment type="caution">
    <text evidence="2">The sequence shown here is derived from an EMBL/GenBank/DDBJ whole genome shotgun (WGS) entry which is preliminary data.</text>
</comment>
<reference evidence="2 3" key="1">
    <citation type="submission" date="2021-06" db="EMBL/GenBank/DDBJ databases">
        <title>Caerostris extrusa draft genome.</title>
        <authorList>
            <person name="Kono N."/>
            <person name="Arakawa K."/>
        </authorList>
    </citation>
    <scope>NUCLEOTIDE SEQUENCE [LARGE SCALE GENOMIC DNA]</scope>
</reference>
<evidence type="ECO:0000256" key="1">
    <source>
        <dbReference type="SAM" id="MobiDB-lite"/>
    </source>
</evidence>
<evidence type="ECO:0000313" key="3">
    <source>
        <dbReference type="Proteomes" id="UP001054945"/>
    </source>
</evidence>
<dbReference type="EMBL" id="BPLR01020089">
    <property type="protein sequence ID" value="GIX74685.1"/>
    <property type="molecule type" value="Genomic_DNA"/>
</dbReference>
<organism evidence="2 3">
    <name type="scientific">Caerostris extrusa</name>
    <name type="common">Bark spider</name>
    <name type="synonym">Caerostris bankana</name>
    <dbReference type="NCBI Taxonomy" id="172846"/>
    <lineage>
        <taxon>Eukaryota</taxon>
        <taxon>Metazoa</taxon>
        <taxon>Ecdysozoa</taxon>
        <taxon>Arthropoda</taxon>
        <taxon>Chelicerata</taxon>
        <taxon>Arachnida</taxon>
        <taxon>Araneae</taxon>
        <taxon>Araneomorphae</taxon>
        <taxon>Entelegynae</taxon>
        <taxon>Araneoidea</taxon>
        <taxon>Araneidae</taxon>
        <taxon>Caerostris</taxon>
    </lineage>
</organism>
<feature type="compositionally biased region" description="Basic and acidic residues" evidence="1">
    <location>
        <begin position="86"/>
        <end position="97"/>
    </location>
</feature>
<name>A0AAV4MRV6_CAEEX</name>
<dbReference type="Proteomes" id="UP001054945">
    <property type="component" value="Unassembled WGS sequence"/>
</dbReference>
<dbReference type="AlphaFoldDB" id="A0AAV4MRV6"/>
<gene>
    <name evidence="2" type="ORF">CEXT_204651</name>
</gene>
<protein>
    <recommendedName>
        <fullName evidence="4">Ycf15</fullName>
    </recommendedName>
</protein>